<feature type="compositionally biased region" description="Polar residues" evidence="7">
    <location>
        <begin position="548"/>
        <end position="558"/>
    </location>
</feature>
<dbReference type="GO" id="GO:0005929">
    <property type="term" value="C:cilium"/>
    <property type="evidence" value="ECO:0007669"/>
    <property type="project" value="TreeGrafter"/>
</dbReference>
<dbReference type="Proteomes" id="UP000230066">
    <property type="component" value="Unassembled WGS sequence"/>
</dbReference>
<evidence type="ECO:0000256" key="6">
    <source>
        <dbReference type="ARBA" id="ARBA00044739"/>
    </source>
</evidence>
<keyword evidence="9" id="KW-1185">Reference proteome</keyword>
<keyword evidence="3" id="KW-0677">Repeat</keyword>
<proteinExistence type="predicted"/>
<feature type="compositionally biased region" description="Low complexity" evidence="7">
    <location>
        <begin position="446"/>
        <end position="462"/>
    </location>
</feature>
<dbReference type="GO" id="GO:0005737">
    <property type="term" value="C:cytoplasm"/>
    <property type="evidence" value="ECO:0007669"/>
    <property type="project" value="UniProtKB-SubCell"/>
</dbReference>
<dbReference type="InterPro" id="IPR051476">
    <property type="entry name" value="Bac_ResReg_Asp_Phosphatase"/>
</dbReference>
<evidence type="ECO:0000256" key="2">
    <source>
        <dbReference type="ARBA" id="ARBA00022490"/>
    </source>
</evidence>
<feature type="region of interest" description="Disordered" evidence="7">
    <location>
        <begin position="536"/>
        <end position="558"/>
    </location>
</feature>
<sequence>MSPEPLYSSKSNSSVLVPNKKNSVKRLEPIVERARKCLPILHETIPVKDLTQWDVNKYRLDHYENLCLRLLEAGYHETFKELTNLNKIQLEQREKAGPASALWNQTLLRDRRDQLSVLVRYLMDTENALLQRNFDLVYRKLLSIACYFRASDDDRWLVQYFLHRSNDTAQNTIRIASSARAMRSIARTEHFVVFRGNQKYDDDQDAVLDEILETARRRLMESTYHLITFLMENGQHLKAMLSARNLYTSLKYGPPHRVAPIDPEKEIDPEWTSNARPMIAAVSEKICECTLKMMRSQIGKEADVDNSFTLLEALDFAEESGNESLVGDCKLRLSEEYENQHEVEEALQYASQYYQLARKLDSTKHRIEACKAMARIYQKLSRINDAKEYLVELGTLSENCDDPDMSADVATLLARFHVIQSQDLQQAREFADHGFQLILHTNENKTSTSSTISTSHSESNNEGKILPPDRHLRENVLRIWCGVAKGSALQSSLMPIVVQSQDDECIMDALLNWRSLNIPLPPIGTKEFLKNTKSSFATRSEAIRRKPNAQQSSTEEEK</sequence>
<keyword evidence="4" id="KW-0802">TPR repeat</keyword>
<dbReference type="PANTHER" id="PTHR46630">
    <property type="entry name" value="TETRATRICOPEPTIDE REPEAT PROTEIN 29"/>
    <property type="match status" value="1"/>
</dbReference>
<dbReference type="PANTHER" id="PTHR46630:SF1">
    <property type="entry name" value="TETRATRICOPEPTIDE REPEAT PROTEIN 29"/>
    <property type="match status" value="1"/>
</dbReference>
<reference evidence="8" key="1">
    <citation type="submission" date="2019-03" db="EMBL/GenBank/DDBJ databases">
        <title>Improved annotation for the trematode Fasciola hepatica.</title>
        <authorList>
            <person name="Choi Y.-J."/>
            <person name="Martin J."/>
            <person name="Mitreva M."/>
        </authorList>
    </citation>
    <scope>NUCLEOTIDE SEQUENCE [LARGE SCALE GENOMIC DNA]</scope>
</reference>
<comment type="caution">
    <text evidence="8">The sequence shown here is derived from an EMBL/GenBank/DDBJ whole genome shotgun (WGS) entry which is preliminary data.</text>
</comment>
<evidence type="ECO:0000256" key="5">
    <source>
        <dbReference type="ARBA" id="ARBA00040665"/>
    </source>
</evidence>
<dbReference type="SUPFAM" id="SSF48452">
    <property type="entry name" value="TPR-like"/>
    <property type="match status" value="1"/>
</dbReference>
<evidence type="ECO:0000313" key="9">
    <source>
        <dbReference type="Proteomes" id="UP000230066"/>
    </source>
</evidence>
<feature type="region of interest" description="Disordered" evidence="7">
    <location>
        <begin position="446"/>
        <end position="467"/>
    </location>
</feature>
<dbReference type="GO" id="GO:0003341">
    <property type="term" value="P:cilium movement"/>
    <property type="evidence" value="ECO:0007669"/>
    <property type="project" value="TreeGrafter"/>
</dbReference>
<gene>
    <name evidence="8" type="ORF">D915_005935</name>
</gene>
<accession>A0A4E0RSB7</accession>
<evidence type="ECO:0000256" key="1">
    <source>
        <dbReference type="ARBA" id="ARBA00004496"/>
    </source>
</evidence>
<comment type="function">
    <text evidence="6">Axonemal protein which is implicated in axonemal and/or peri-axonemal structure assembly and regulates flagellum assembly and beating and therefore sperm motility.</text>
</comment>
<organism evidence="8 9">
    <name type="scientific">Fasciola hepatica</name>
    <name type="common">Liver fluke</name>
    <dbReference type="NCBI Taxonomy" id="6192"/>
    <lineage>
        <taxon>Eukaryota</taxon>
        <taxon>Metazoa</taxon>
        <taxon>Spiralia</taxon>
        <taxon>Lophotrochozoa</taxon>
        <taxon>Platyhelminthes</taxon>
        <taxon>Trematoda</taxon>
        <taxon>Digenea</taxon>
        <taxon>Plagiorchiida</taxon>
        <taxon>Echinostomata</taxon>
        <taxon>Echinostomatoidea</taxon>
        <taxon>Fasciolidae</taxon>
        <taxon>Fasciola</taxon>
    </lineage>
</organism>
<dbReference type="AlphaFoldDB" id="A0A4E0RSB7"/>
<keyword evidence="2" id="KW-0963">Cytoplasm</keyword>
<evidence type="ECO:0000256" key="7">
    <source>
        <dbReference type="SAM" id="MobiDB-lite"/>
    </source>
</evidence>
<evidence type="ECO:0000256" key="4">
    <source>
        <dbReference type="ARBA" id="ARBA00022803"/>
    </source>
</evidence>
<dbReference type="InterPro" id="IPR011990">
    <property type="entry name" value="TPR-like_helical_dom_sf"/>
</dbReference>
<evidence type="ECO:0000256" key="3">
    <source>
        <dbReference type="ARBA" id="ARBA00022737"/>
    </source>
</evidence>
<name>A0A4E0RSB7_FASHE</name>
<dbReference type="Gene3D" id="1.25.40.10">
    <property type="entry name" value="Tetratricopeptide repeat domain"/>
    <property type="match status" value="1"/>
</dbReference>
<dbReference type="EMBL" id="JXXN02002169">
    <property type="protein sequence ID" value="THD23397.1"/>
    <property type="molecule type" value="Genomic_DNA"/>
</dbReference>
<protein>
    <recommendedName>
        <fullName evidence="5">Tetratricopeptide repeat protein 29</fullName>
    </recommendedName>
</protein>
<comment type="subcellular location">
    <subcellularLocation>
        <location evidence="1">Cytoplasm</location>
    </subcellularLocation>
</comment>
<evidence type="ECO:0000313" key="8">
    <source>
        <dbReference type="EMBL" id="THD23397.1"/>
    </source>
</evidence>